<organism evidence="2 3">
    <name type="scientific">Myxozyma melibiosi</name>
    <dbReference type="NCBI Taxonomy" id="54550"/>
    <lineage>
        <taxon>Eukaryota</taxon>
        <taxon>Fungi</taxon>
        <taxon>Dikarya</taxon>
        <taxon>Ascomycota</taxon>
        <taxon>Saccharomycotina</taxon>
        <taxon>Lipomycetes</taxon>
        <taxon>Lipomycetales</taxon>
        <taxon>Lipomycetaceae</taxon>
        <taxon>Myxozyma</taxon>
    </lineage>
</organism>
<dbReference type="InterPro" id="IPR010721">
    <property type="entry name" value="UstE-like"/>
</dbReference>
<dbReference type="PANTHER" id="PTHR32251:SF23">
    <property type="entry name" value="3-OXO-5-ALPHA-STEROID 4-DEHYDROGENASE (DUF1295)"/>
    <property type="match status" value="1"/>
</dbReference>
<dbReference type="Gene3D" id="1.20.120.1630">
    <property type="match status" value="1"/>
</dbReference>
<proteinExistence type="predicted"/>
<name>A0ABR1FEV6_9ASCO</name>
<feature type="transmembrane region" description="Helical" evidence="1">
    <location>
        <begin position="75"/>
        <end position="95"/>
    </location>
</feature>
<dbReference type="Pfam" id="PF06966">
    <property type="entry name" value="DUF1295"/>
    <property type="match status" value="1"/>
</dbReference>
<evidence type="ECO:0008006" key="4">
    <source>
        <dbReference type="Google" id="ProtNLM"/>
    </source>
</evidence>
<feature type="transmembrane region" description="Helical" evidence="1">
    <location>
        <begin position="141"/>
        <end position="173"/>
    </location>
</feature>
<evidence type="ECO:0000313" key="2">
    <source>
        <dbReference type="EMBL" id="KAK7208403.1"/>
    </source>
</evidence>
<dbReference type="RefSeq" id="XP_064771436.1">
    <property type="nucleotide sequence ID" value="XM_064910765.1"/>
</dbReference>
<feature type="transmembrane region" description="Helical" evidence="1">
    <location>
        <begin position="45"/>
        <end position="63"/>
    </location>
</feature>
<keyword evidence="1" id="KW-0812">Transmembrane</keyword>
<dbReference type="Proteomes" id="UP001498771">
    <property type="component" value="Unassembled WGS sequence"/>
</dbReference>
<feature type="transmembrane region" description="Helical" evidence="1">
    <location>
        <begin position="101"/>
        <end position="120"/>
    </location>
</feature>
<sequence length="325" mass="37237">MEKIPSLTAVYGINETYIVEQLEYALSMAKGEVPLKEFFVNSHPYTAAALLHVAVMGLTFVIGTLQDEYSQVDRIWSLLPAFTIIMYTVHSYLNGIAASRLWIYTIIVVIWSVRLTYNFARKGGYSGVEDYRWQILRSKMTPLQFTVFSLTFISTAQIALLLSITSPAIMFYYSDNEQIGIGDIGFAYSLLACVLVEGIADDDQWRFQKAKAEFKASGKVSQGYTKPQLERGFCTTGLFGFSRHPNFLAEQMFWVLPYLWNVHMTGKYINWTIFGAVGYVLLFQASTFFTEYISTGKYPQYAEYQRTVGRFLPGFSHWKEPFKYE</sequence>
<keyword evidence="3" id="KW-1185">Reference proteome</keyword>
<dbReference type="EMBL" id="JBBJBU010000001">
    <property type="protein sequence ID" value="KAK7208403.1"/>
    <property type="molecule type" value="Genomic_DNA"/>
</dbReference>
<dbReference type="PANTHER" id="PTHR32251">
    <property type="entry name" value="3-OXO-5-ALPHA-STEROID 4-DEHYDROGENASE"/>
    <property type="match status" value="1"/>
</dbReference>
<evidence type="ECO:0000313" key="3">
    <source>
        <dbReference type="Proteomes" id="UP001498771"/>
    </source>
</evidence>
<protein>
    <recommendedName>
        <fullName evidence="4">Steroid 5-alpha reductase C-terminal domain-containing protein</fullName>
    </recommendedName>
</protein>
<gene>
    <name evidence="2" type="ORF">BZA70DRAFT_254568</name>
</gene>
<keyword evidence="1" id="KW-1133">Transmembrane helix</keyword>
<reference evidence="2 3" key="1">
    <citation type="submission" date="2024-03" db="EMBL/GenBank/DDBJ databases">
        <title>Genome-scale model development and genomic sequencing of the oleaginous clade Lipomyces.</title>
        <authorList>
            <consortium name="Lawrence Berkeley National Laboratory"/>
            <person name="Czajka J.J."/>
            <person name="Han Y."/>
            <person name="Kim J."/>
            <person name="Mondo S.J."/>
            <person name="Hofstad B.A."/>
            <person name="Robles A."/>
            <person name="Haridas S."/>
            <person name="Riley R."/>
            <person name="LaButti K."/>
            <person name="Pangilinan J."/>
            <person name="Andreopoulos W."/>
            <person name="Lipzen A."/>
            <person name="Yan J."/>
            <person name="Wang M."/>
            <person name="Ng V."/>
            <person name="Grigoriev I.V."/>
            <person name="Spatafora J.W."/>
            <person name="Magnuson J.K."/>
            <person name="Baker S.E."/>
            <person name="Pomraning K.R."/>
        </authorList>
    </citation>
    <scope>NUCLEOTIDE SEQUENCE [LARGE SCALE GENOMIC DNA]</scope>
    <source>
        <strain evidence="2 3">Phaff 52-87</strain>
    </source>
</reference>
<accession>A0ABR1FEV6</accession>
<feature type="transmembrane region" description="Helical" evidence="1">
    <location>
        <begin position="179"/>
        <end position="200"/>
    </location>
</feature>
<feature type="transmembrane region" description="Helical" evidence="1">
    <location>
        <begin position="268"/>
        <end position="289"/>
    </location>
</feature>
<keyword evidence="1" id="KW-0472">Membrane</keyword>
<dbReference type="GeneID" id="90036277"/>
<evidence type="ECO:0000256" key="1">
    <source>
        <dbReference type="SAM" id="Phobius"/>
    </source>
</evidence>
<comment type="caution">
    <text evidence="2">The sequence shown here is derived from an EMBL/GenBank/DDBJ whole genome shotgun (WGS) entry which is preliminary data.</text>
</comment>